<dbReference type="STRING" id="298654.FraEuI1c_0181"/>
<dbReference type="Proteomes" id="UP000002484">
    <property type="component" value="Chromosome"/>
</dbReference>
<dbReference type="Pfam" id="PF13480">
    <property type="entry name" value="Acetyltransf_6"/>
    <property type="match status" value="1"/>
</dbReference>
<evidence type="ECO:0000313" key="3">
    <source>
        <dbReference type="Proteomes" id="UP000002484"/>
    </source>
</evidence>
<dbReference type="Gene3D" id="3.40.630.30">
    <property type="match status" value="1"/>
</dbReference>
<dbReference type="AlphaFoldDB" id="E3J4V0"/>
<evidence type="ECO:0000259" key="1">
    <source>
        <dbReference type="Pfam" id="PF13480"/>
    </source>
</evidence>
<accession>E3J4V0</accession>
<dbReference type="SUPFAM" id="SSF55729">
    <property type="entry name" value="Acyl-CoA N-acyltransferases (Nat)"/>
    <property type="match status" value="1"/>
</dbReference>
<reference evidence="2 3" key="1">
    <citation type="submission" date="2010-10" db="EMBL/GenBank/DDBJ databases">
        <title>Complete sequence of Frankia sp. EuI1c.</title>
        <authorList>
            <consortium name="US DOE Joint Genome Institute"/>
            <person name="Lucas S."/>
            <person name="Copeland A."/>
            <person name="Lapidus A."/>
            <person name="Cheng J.-F."/>
            <person name="Bruce D."/>
            <person name="Goodwin L."/>
            <person name="Pitluck S."/>
            <person name="Chertkov O."/>
            <person name="Detter J.C."/>
            <person name="Han C."/>
            <person name="Tapia R."/>
            <person name="Land M."/>
            <person name="Hauser L."/>
            <person name="Jeffries C."/>
            <person name="Kyrpides N."/>
            <person name="Ivanova N."/>
            <person name="Mikhailova N."/>
            <person name="Beauchemin N."/>
            <person name="Sen A."/>
            <person name="Sur S.A."/>
            <person name="Gtari M."/>
            <person name="Wall L."/>
            <person name="Tisa L."/>
            <person name="Woyke T."/>
        </authorList>
    </citation>
    <scope>NUCLEOTIDE SEQUENCE [LARGE SCALE GENOMIC DNA]</scope>
    <source>
        <strain evidence="3">DSM 45817 / CECT 9037 / EuI1c</strain>
    </source>
</reference>
<dbReference type="eggNOG" id="COG5653">
    <property type="taxonomic scope" value="Bacteria"/>
</dbReference>
<organism evidence="2 3">
    <name type="scientific">Pseudofrankia inefficax (strain DSM 45817 / CECT 9037 / DDB 130130 / EuI1c)</name>
    <name type="common">Frankia inefficax</name>
    <dbReference type="NCBI Taxonomy" id="298654"/>
    <lineage>
        <taxon>Bacteria</taxon>
        <taxon>Bacillati</taxon>
        <taxon>Actinomycetota</taxon>
        <taxon>Actinomycetes</taxon>
        <taxon>Frankiales</taxon>
        <taxon>Frankiaceae</taxon>
        <taxon>Pseudofrankia</taxon>
    </lineage>
</organism>
<dbReference type="KEGG" id="fri:FraEuI1c_0181"/>
<dbReference type="EMBL" id="CP002299">
    <property type="protein sequence ID" value="ADP78269.1"/>
    <property type="molecule type" value="Genomic_DNA"/>
</dbReference>
<gene>
    <name evidence="2" type="ordered locus">FraEuI1c_0181</name>
</gene>
<evidence type="ECO:0000313" key="2">
    <source>
        <dbReference type="EMBL" id="ADP78269.1"/>
    </source>
</evidence>
<dbReference type="InterPro" id="IPR038740">
    <property type="entry name" value="BioF2-like_GNAT_dom"/>
</dbReference>
<dbReference type="InParanoid" id="E3J4V0"/>
<dbReference type="InterPro" id="IPR016181">
    <property type="entry name" value="Acyl_CoA_acyltransferase"/>
</dbReference>
<feature type="domain" description="BioF2-like acetyltransferase" evidence="1">
    <location>
        <begin position="260"/>
        <end position="408"/>
    </location>
</feature>
<dbReference type="HOGENOM" id="CLU_595490_0_0_11"/>
<proteinExistence type="predicted"/>
<keyword evidence="3" id="KW-1185">Reference proteome</keyword>
<sequence length="459" mass="50342">MSVLPRRPMSAVLPPVMLTQALPTSASTARPLGDGAAGLARSLAGARSVGRALVTTARQRLGAPAEVTERPGDERYEVGRLASHAEIAALRPEWERLYEAGHQNPFNDPGWLLAWARTYVPVDDDLWVVTVRREGRLVGVLPCYLATIGRHGLAFRSIQLFGCLITSGITELPSPLTHPGEDPRGVTRTALRYLIDRAPVDARAHWIEITLDRDVPWLEAQWFRPTSAAEHPPTIMGKAPRAVVTLPLPTAPAPLVLKRNVKESVRRARNRLTKTGKPWSVRAVTGKEEIAAAFETLRQLHTARSALTGKESHMNSLTGLAEPFLREAVVDLAGRGRAAIYQLELDGEVIAAQLVLTNTRASYLSVSGLSAEAWNYSPMALIIHTVATDAMARGADRLHLSAGPDEAKLRWSEQVDYYPQFLVVPPTPAARLAFAAYWPLSAALRYRREFHLHTIRGGD</sequence>
<name>E3J4V0_PSEI1</name>
<protein>
    <recommendedName>
        <fullName evidence="1">BioF2-like acetyltransferase domain-containing protein</fullName>
    </recommendedName>
</protein>